<dbReference type="Gene3D" id="3.30.2160.10">
    <property type="entry name" value="Hect, E3 ligase catalytic domain"/>
    <property type="match status" value="1"/>
</dbReference>
<accession>A0A1X7T872</accession>
<evidence type="ECO:0000256" key="5">
    <source>
        <dbReference type="ARBA" id="ARBA00022786"/>
    </source>
</evidence>
<evidence type="ECO:0000256" key="1">
    <source>
        <dbReference type="ARBA" id="ARBA00000885"/>
    </source>
</evidence>
<dbReference type="InterPro" id="IPR035983">
    <property type="entry name" value="Hect_E3_ubiquitin_ligase"/>
</dbReference>
<keyword evidence="4" id="KW-0808">Transferase</keyword>
<dbReference type="STRING" id="400682.A0A1X7T872"/>
<organism evidence="8">
    <name type="scientific">Amphimedon queenslandica</name>
    <name type="common">Sponge</name>
    <dbReference type="NCBI Taxonomy" id="400682"/>
    <lineage>
        <taxon>Eukaryota</taxon>
        <taxon>Metazoa</taxon>
        <taxon>Porifera</taxon>
        <taxon>Demospongiae</taxon>
        <taxon>Heteroscleromorpha</taxon>
        <taxon>Haplosclerida</taxon>
        <taxon>Niphatidae</taxon>
        <taxon>Amphimedon</taxon>
    </lineage>
</organism>
<dbReference type="EC" id="2.3.2.26" evidence="3"/>
<dbReference type="Gene3D" id="3.30.2410.10">
    <property type="entry name" value="Hect, E3 ligase catalytic domain"/>
    <property type="match status" value="1"/>
</dbReference>
<dbReference type="SUPFAM" id="SSF56204">
    <property type="entry name" value="Hect, E3 ligase catalytic domain"/>
    <property type="match status" value="1"/>
</dbReference>
<dbReference type="PANTHER" id="PTHR11254:SF340">
    <property type="entry name" value="APOPTOSIS-RESISTANT E3 UBIQUITIN PROTEIN LIGASE 1"/>
    <property type="match status" value="1"/>
</dbReference>
<comment type="pathway">
    <text evidence="2">Protein modification; protein ubiquitination.</text>
</comment>
<reference evidence="8" key="1">
    <citation type="submission" date="2017-05" db="UniProtKB">
        <authorList>
            <consortium name="EnsemblMetazoa"/>
        </authorList>
    </citation>
    <scope>IDENTIFICATION</scope>
</reference>
<evidence type="ECO:0000256" key="6">
    <source>
        <dbReference type="PROSITE-ProRule" id="PRU00104"/>
    </source>
</evidence>
<dbReference type="GO" id="GO:0006511">
    <property type="term" value="P:ubiquitin-dependent protein catabolic process"/>
    <property type="evidence" value="ECO:0007669"/>
    <property type="project" value="TreeGrafter"/>
</dbReference>
<dbReference type="GO" id="GO:0000209">
    <property type="term" value="P:protein polyubiquitination"/>
    <property type="evidence" value="ECO:0007669"/>
    <property type="project" value="TreeGrafter"/>
</dbReference>
<sequence>PPDENKTVFELKTANLIMKCETFFPIIMTPKDSYGNNAALHEAEIVFESRTNKDSNDAPLVNVCYYDVHKLDDEKKYEILVNFASPGYYHCSVKYMDKILKTINAIVLTDRDTERMEKNCKALSFDTEEEFDGSSMNPRLVPLVSGGAKLPVTESNKIHYLNKLAEYRLRDRVLKEINEFMKGLNLLVPTELFSIFDENELELLMCGLQELSVQDLRLNTVTSVSGQTIEWFWTSVDQLSQEEFARLVQFVTGSSQVPVGGFAELQSKFTILLSGETGNRLPYAHTCFNQLCLPVCESYEQFNNVLMTAIREGAEGLLIA</sequence>
<dbReference type="PROSITE" id="PS50237">
    <property type="entry name" value="HECT"/>
    <property type="match status" value="1"/>
</dbReference>
<dbReference type="InParanoid" id="A0A1X7T872"/>
<evidence type="ECO:0000313" key="8">
    <source>
        <dbReference type="EnsemblMetazoa" id="Aqu2.1.10746_001"/>
    </source>
</evidence>
<keyword evidence="5 6" id="KW-0833">Ubl conjugation pathway</keyword>
<dbReference type="Pfam" id="PF00632">
    <property type="entry name" value="HECT"/>
    <property type="match status" value="1"/>
</dbReference>
<comment type="catalytic activity">
    <reaction evidence="1">
        <text>S-ubiquitinyl-[E2 ubiquitin-conjugating enzyme]-L-cysteine + [acceptor protein]-L-lysine = [E2 ubiquitin-conjugating enzyme]-L-cysteine + N(6)-ubiquitinyl-[acceptor protein]-L-lysine.</text>
        <dbReference type="EC" id="2.3.2.26"/>
    </reaction>
</comment>
<name>A0A1X7T872_AMPQE</name>
<feature type="domain" description="HECT" evidence="7">
    <location>
        <begin position="143"/>
        <end position="320"/>
    </location>
</feature>
<dbReference type="GO" id="GO:0043066">
    <property type="term" value="P:negative regulation of apoptotic process"/>
    <property type="evidence" value="ECO:0007669"/>
    <property type="project" value="TreeGrafter"/>
</dbReference>
<dbReference type="EnsemblMetazoa" id="Aqu2.1.10746_001">
    <property type="protein sequence ID" value="Aqu2.1.10746_001"/>
    <property type="gene ID" value="Aqu2.1.10746"/>
</dbReference>
<dbReference type="GO" id="GO:0005829">
    <property type="term" value="C:cytosol"/>
    <property type="evidence" value="ECO:0007669"/>
    <property type="project" value="TreeGrafter"/>
</dbReference>
<dbReference type="OrthoDB" id="6057829at2759"/>
<evidence type="ECO:0000256" key="4">
    <source>
        <dbReference type="ARBA" id="ARBA00022679"/>
    </source>
</evidence>
<evidence type="ECO:0000256" key="2">
    <source>
        <dbReference type="ARBA" id="ARBA00004906"/>
    </source>
</evidence>
<dbReference type="SMART" id="SM00119">
    <property type="entry name" value="HECTc"/>
    <property type="match status" value="1"/>
</dbReference>
<evidence type="ECO:0000259" key="7">
    <source>
        <dbReference type="PROSITE" id="PS50237"/>
    </source>
</evidence>
<dbReference type="Gene3D" id="3.90.1750.10">
    <property type="entry name" value="Hect, E3 ligase catalytic domains"/>
    <property type="match status" value="1"/>
</dbReference>
<dbReference type="InterPro" id="IPR050409">
    <property type="entry name" value="E3_ubiq-protein_ligase"/>
</dbReference>
<protein>
    <recommendedName>
        <fullName evidence="3">HECT-type E3 ubiquitin transferase</fullName>
        <ecNumber evidence="3">2.3.2.26</ecNumber>
    </recommendedName>
</protein>
<evidence type="ECO:0000256" key="3">
    <source>
        <dbReference type="ARBA" id="ARBA00012485"/>
    </source>
</evidence>
<dbReference type="GO" id="GO:0061630">
    <property type="term" value="F:ubiquitin protein ligase activity"/>
    <property type="evidence" value="ECO:0007669"/>
    <property type="project" value="UniProtKB-EC"/>
</dbReference>
<feature type="active site" description="Glycyl thioester intermediate" evidence="6">
    <location>
        <position position="287"/>
    </location>
</feature>
<proteinExistence type="predicted"/>
<dbReference type="PANTHER" id="PTHR11254">
    <property type="entry name" value="HECT DOMAIN UBIQUITIN-PROTEIN LIGASE"/>
    <property type="match status" value="1"/>
</dbReference>
<dbReference type="InterPro" id="IPR000569">
    <property type="entry name" value="HECT_dom"/>
</dbReference>
<dbReference type="AlphaFoldDB" id="A0A1X7T872"/>